<keyword evidence="14" id="KW-1185">Reference proteome</keyword>
<dbReference type="GO" id="GO:0046930">
    <property type="term" value="C:pore complex"/>
    <property type="evidence" value="ECO:0007669"/>
    <property type="project" value="UniProtKB-KW"/>
</dbReference>
<evidence type="ECO:0000313" key="13">
    <source>
        <dbReference type="EMBL" id="MQA42106.1"/>
    </source>
</evidence>
<dbReference type="PANTHER" id="PTHR34501:SF9">
    <property type="entry name" value="MAJOR OUTER MEMBRANE PROTEIN P.IA"/>
    <property type="match status" value="1"/>
</dbReference>
<accession>A0A6A7NAK6</accession>
<dbReference type="InterPro" id="IPR050298">
    <property type="entry name" value="Gram-neg_bact_OMP"/>
</dbReference>
<dbReference type="AlphaFoldDB" id="A0A6A7NAK6"/>
<keyword evidence="10" id="KW-0998">Cell outer membrane</keyword>
<dbReference type="EMBL" id="WHUG01000018">
    <property type="protein sequence ID" value="MQA42106.1"/>
    <property type="molecule type" value="Genomic_DNA"/>
</dbReference>
<evidence type="ECO:0000259" key="12">
    <source>
        <dbReference type="Pfam" id="PF13609"/>
    </source>
</evidence>
<dbReference type="Proteomes" id="UP000440498">
    <property type="component" value="Unassembled WGS sequence"/>
</dbReference>
<comment type="subcellular location">
    <subcellularLocation>
        <location evidence="1">Cell outer membrane</location>
        <topology evidence="1">Multi-pass membrane protein</topology>
    </subcellularLocation>
</comment>
<proteinExistence type="predicted"/>
<dbReference type="GO" id="GO:0034220">
    <property type="term" value="P:monoatomic ion transmembrane transport"/>
    <property type="evidence" value="ECO:0007669"/>
    <property type="project" value="InterPro"/>
</dbReference>
<evidence type="ECO:0000256" key="5">
    <source>
        <dbReference type="ARBA" id="ARBA00022692"/>
    </source>
</evidence>
<evidence type="ECO:0000256" key="9">
    <source>
        <dbReference type="ARBA" id="ARBA00023136"/>
    </source>
</evidence>
<dbReference type="GO" id="GO:0009279">
    <property type="term" value="C:cell outer membrane"/>
    <property type="evidence" value="ECO:0007669"/>
    <property type="project" value="UniProtKB-SubCell"/>
</dbReference>
<comment type="subunit">
    <text evidence="2">Homotrimer.</text>
</comment>
<dbReference type="SUPFAM" id="SSF56935">
    <property type="entry name" value="Porins"/>
    <property type="match status" value="1"/>
</dbReference>
<dbReference type="CDD" id="cd00342">
    <property type="entry name" value="gram_neg_porins"/>
    <property type="match status" value="1"/>
</dbReference>
<evidence type="ECO:0000256" key="10">
    <source>
        <dbReference type="ARBA" id="ARBA00023237"/>
    </source>
</evidence>
<evidence type="ECO:0000256" key="11">
    <source>
        <dbReference type="SAM" id="SignalP"/>
    </source>
</evidence>
<feature type="signal peptide" evidence="11">
    <location>
        <begin position="1"/>
        <end position="19"/>
    </location>
</feature>
<gene>
    <name evidence="13" type="ORF">GEV02_28555</name>
</gene>
<evidence type="ECO:0000256" key="4">
    <source>
        <dbReference type="ARBA" id="ARBA00022452"/>
    </source>
</evidence>
<keyword evidence="9" id="KW-0472">Membrane</keyword>
<dbReference type="PRINTS" id="PR00182">
    <property type="entry name" value="ECOLNEIPORIN"/>
</dbReference>
<reference evidence="13 14" key="1">
    <citation type="submission" date="2019-10" db="EMBL/GenBank/DDBJ databases">
        <title>Two novel species isolated from a subtropical stream in China.</title>
        <authorList>
            <person name="Lu H."/>
        </authorList>
    </citation>
    <scope>NUCLEOTIDE SEQUENCE [LARGE SCALE GENOMIC DNA]</scope>
    <source>
        <strain evidence="13 14">FT29W</strain>
    </source>
</reference>
<dbReference type="GO" id="GO:0015288">
    <property type="term" value="F:porin activity"/>
    <property type="evidence" value="ECO:0007669"/>
    <property type="project" value="UniProtKB-KW"/>
</dbReference>
<dbReference type="RefSeq" id="WP_152841252.1">
    <property type="nucleotide sequence ID" value="NZ_WHUG01000018.1"/>
</dbReference>
<dbReference type="InterPro" id="IPR023614">
    <property type="entry name" value="Porin_dom_sf"/>
</dbReference>
<evidence type="ECO:0000256" key="6">
    <source>
        <dbReference type="ARBA" id="ARBA00022729"/>
    </source>
</evidence>
<feature type="chain" id="PRO_5025636110" evidence="11">
    <location>
        <begin position="20"/>
        <end position="358"/>
    </location>
</feature>
<evidence type="ECO:0000256" key="8">
    <source>
        <dbReference type="ARBA" id="ARBA00023114"/>
    </source>
</evidence>
<sequence>MKKTMLALTLGALAGTAAAQSNVTVYGIVDMAVVRESGGVGAAASSTKLTSGVEAGSRLGFKGSEDLGGGLSAIFLLENGFQADTGAMGQGGLLFGRQAYVGLQSKTAGTLTLGRQYTPQYLAVAAVDPFGSGTAGDTKNLMASTGNSASRMDNAVKYASPVVNGFNAEVVYGVGEVPGDSTAQRQFGGSVAYTSGPLVVRLAHHNRNNDTATLKNTSSAKNTVLTALYDFGVAKAHFAYGVDKGLNSALPRNLNNPFGYAVAPTPSIDSSVVLLGVTVPQGFGTWIGSYIRKNDKTGFNQDAEQLAAGYRYYLSKRTDLYGVYAYIRNKNGAGYTVGSAIEGGTGNRGLNLGIRHIF</sequence>
<keyword evidence="5" id="KW-0812">Transmembrane</keyword>
<name>A0A6A7NAK6_9BURK</name>
<keyword evidence="3" id="KW-0813">Transport</keyword>
<comment type="caution">
    <text evidence="13">The sequence shown here is derived from an EMBL/GenBank/DDBJ whole genome shotgun (WGS) entry which is preliminary data.</text>
</comment>
<dbReference type="Gene3D" id="2.40.160.10">
    <property type="entry name" value="Porin"/>
    <property type="match status" value="1"/>
</dbReference>
<evidence type="ECO:0000256" key="1">
    <source>
        <dbReference type="ARBA" id="ARBA00004571"/>
    </source>
</evidence>
<dbReference type="InterPro" id="IPR002299">
    <property type="entry name" value="Porin_Neis"/>
</dbReference>
<dbReference type="PANTHER" id="PTHR34501">
    <property type="entry name" value="PROTEIN YDDL-RELATED"/>
    <property type="match status" value="1"/>
</dbReference>
<dbReference type="Pfam" id="PF13609">
    <property type="entry name" value="Porin_4"/>
    <property type="match status" value="1"/>
</dbReference>
<dbReference type="InterPro" id="IPR001702">
    <property type="entry name" value="Porin_Gram-ve"/>
</dbReference>
<keyword evidence="6 11" id="KW-0732">Signal</keyword>
<evidence type="ECO:0000256" key="7">
    <source>
        <dbReference type="ARBA" id="ARBA00023065"/>
    </source>
</evidence>
<evidence type="ECO:0000256" key="3">
    <source>
        <dbReference type="ARBA" id="ARBA00022448"/>
    </source>
</evidence>
<keyword evidence="8" id="KW-0626">Porin</keyword>
<protein>
    <submittedName>
        <fullName evidence="13">Porin</fullName>
    </submittedName>
</protein>
<evidence type="ECO:0000313" key="14">
    <source>
        <dbReference type="Proteomes" id="UP000440498"/>
    </source>
</evidence>
<keyword evidence="7" id="KW-0406">Ion transport</keyword>
<feature type="domain" description="Porin" evidence="12">
    <location>
        <begin position="9"/>
        <end position="331"/>
    </location>
</feature>
<evidence type="ECO:0000256" key="2">
    <source>
        <dbReference type="ARBA" id="ARBA00011233"/>
    </source>
</evidence>
<dbReference type="PRINTS" id="PR00184">
    <property type="entry name" value="NEISSPPORIN"/>
</dbReference>
<organism evidence="13 14">
    <name type="scientific">Rugamonas aquatica</name>
    <dbReference type="NCBI Taxonomy" id="2743357"/>
    <lineage>
        <taxon>Bacteria</taxon>
        <taxon>Pseudomonadati</taxon>
        <taxon>Pseudomonadota</taxon>
        <taxon>Betaproteobacteria</taxon>
        <taxon>Burkholderiales</taxon>
        <taxon>Oxalobacteraceae</taxon>
        <taxon>Telluria group</taxon>
        <taxon>Rugamonas</taxon>
    </lineage>
</organism>
<dbReference type="InterPro" id="IPR033900">
    <property type="entry name" value="Gram_neg_porin_domain"/>
</dbReference>
<keyword evidence="4" id="KW-1134">Transmembrane beta strand</keyword>